<dbReference type="EMBL" id="JAATNW010000001">
    <property type="protein sequence ID" value="NMH58441.1"/>
    <property type="molecule type" value="Genomic_DNA"/>
</dbReference>
<gene>
    <name evidence="1" type="ORF">HCJ96_00190</name>
</gene>
<dbReference type="InterPro" id="IPR047324">
    <property type="entry name" value="LbH_gamma_CA-like"/>
</dbReference>
<protein>
    <submittedName>
        <fullName evidence="1">Gamma carbonic anhydrase family protein</fullName>
    </submittedName>
</protein>
<name>A0ABX1QYM7_9ALTE</name>
<sequence length="179" mass="19108">MIYRLANKSPQLADGVYIAPGAHVIGDVELQTDTSIWFNAVVRGDCHKIIIGQRSNIQDGSVLHTDKGVPLTLGKGVTIGHKAMLHGCVIGDYSLIGINAVVLNKAKIGKFCIIGANTLITEGTEIPDYSLVVGSPGKIIRTLDKSIESSLIDSAAHYVSNAQHYREQLTSLSDPAAFI</sequence>
<comment type="caution">
    <text evidence="1">The sequence shown here is derived from an EMBL/GenBank/DDBJ whole genome shotgun (WGS) entry which is preliminary data.</text>
</comment>
<dbReference type="SUPFAM" id="SSF51161">
    <property type="entry name" value="Trimeric LpxA-like enzymes"/>
    <property type="match status" value="1"/>
</dbReference>
<keyword evidence="2" id="KW-1185">Reference proteome</keyword>
<organism evidence="1 2">
    <name type="scientific">Alteromonas ponticola</name>
    <dbReference type="NCBI Taxonomy" id="2720613"/>
    <lineage>
        <taxon>Bacteria</taxon>
        <taxon>Pseudomonadati</taxon>
        <taxon>Pseudomonadota</taxon>
        <taxon>Gammaproteobacteria</taxon>
        <taxon>Alteromonadales</taxon>
        <taxon>Alteromonadaceae</taxon>
        <taxon>Alteromonas/Salinimonas group</taxon>
        <taxon>Alteromonas</taxon>
    </lineage>
</organism>
<evidence type="ECO:0000313" key="2">
    <source>
        <dbReference type="Proteomes" id="UP000709336"/>
    </source>
</evidence>
<reference evidence="1 2" key="1">
    <citation type="submission" date="2020-03" db="EMBL/GenBank/DDBJ databases">
        <title>Alteromonas ponticola sp. nov., isolated from seawater.</title>
        <authorList>
            <person name="Yoon J.-H."/>
            <person name="Kim Y.-O."/>
        </authorList>
    </citation>
    <scope>NUCLEOTIDE SEQUENCE [LARGE SCALE GENOMIC DNA]</scope>
    <source>
        <strain evidence="1 2">MYP5</strain>
    </source>
</reference>
<dbReference type="PANTHER" id="PTHR13061:SF29">
    <property type="entry name" value="GAMMA CARBONIC ANHYDRASE-LIKE 1, MITOCHONDRIAL-RELATED"/>
    <property type="match status" value="1"/>
</dbReference>
<dbReference type="Pfam" id="PF00132">
    <property type="entry name" value="Hexapep"/>
    <property type="match status" value="1"/>
</dbReference>
<dbReference type="Gene3D" id="2.160.10.10">
    <property type="entry name" value="Hexapeptide repeat proteins"/>
    <property type="match status" value="1"/>
</dbReference>
<dbReference type="PANTHER" id="PTHR13061">
    <property type="entry name" value="DYNACTIN SUBUNIT P25"/>
    <property type="match status" value="1"/>
</dbReference>
<dbReference type="CDD" id="cd04645">
    <property type="entry name" value="LbH_gamma_CA_like"/>
    <property type="match status" value="1"/>
</dbReference>
<dbReference type="RefSeq" id="WP_169209440.1">
    <property type="nucleotide sequence ID" value="NZ_JAATNW010000001.1"/>
</dbReference>
<dbReference type="InterPro" id="IPR001451">
    <property type="entry name" value="Hexapep"/>
</dbReference>
<accession>A0ABX1QYM7</accession>
<dbReference type="InterPro" id="IPR011004">
    <property type="entry name" value="Trimer_LpxA-like_sf"/>
</dbReference>
<proteinExistence type="predicted"/>
<dbReference type="InterPro" id="IPR050484">
    <property type="entry name" value="Transf_Hexapept/Carb_Anhydrase"/>
</dbReference>
<evidence type="ECO:0000313" key="1">
    <source>
        <dbReference type="EMBL" id="NMH58441.1"/>
    </source>
</evidence>
<dbReference type="Proteomes" id="UP000709336">
    <property type="component" value="Unassembled WGS sequence"/>
</dbReference>